<dbReference type="Pfam" id="PF15340">
    <property type="entry name" value="COPR5"/>
    <property type="match status" value="1"/>
</dbReference>
<dbReference type="PANTHER" id="PTHR36461">
    <property type="entry name" value="COORDINATOR OF PRMT5 AND DIFFERENTIATION STIMULATOR"/>
    <property type="match status" value="1"/>
</dbReference>
<name>A0A7K6BI26_UPUEP</name>
<proteinExistence type="predicted"/>
<sequence length="89" mass="10114">VPDAVTFPELQTAPVYEAEDWDKELEEADCNPYDAEDFYCGNFQKNNLLASCVWQEDSFYNPSCHHAACLVFTPPIKITETGQFDDADE</sequence>
<dbReference type="PANTHER" id="PTHR36461:SF1">
    <property type="entry name" value="COORDINATOR OF PRMT5 AND DIFFERENTIATION STIMULATOR"/>
    <property type="match status" value="1"/>
</dbReference>
<dbReference type="EMBL" id="VZRI01014403">
    <property type="protein sequence ID" value="NWV02013.1"/>
    <property type="molecule type" value="Genomic_DNA"/>
</dbReference>
<keyword evidence="2" id="KW-1185">Reference proteome</keyword>
<dbReference type="GO" id="GO:0005634">
    <property type="term" value="C:nucleus"/>
    <property type="evidence" value="ECO:0007669"/>
    <property type="project" value="InterPro"/>
</dbReference>
<dbReference type="InterPro" id="IPR029289">
    <property type="entry name" value="COPR5"/>
</dbReference>
<feature type="non-terminal residue" evidence="1">
    <location>
        <position position="1"/>
    </location>
</feature>
<comment type="caution">
    <text evidence="1">The sequence shown here is derived from an EMBL/GenBank/DDBJ whole genome shotgun (WGS) entry which is preliminary data.</text>
</comment>
<feature type="non-terminal residue" evidence="1">
    <location>
        <position position="89"/>
    </location>
</feature>
<organism evidence="1 2">
    <name type="scientific">Upupa epops</name>
    <name type="common">Eurasian hoopoe</name>
    <dbReference type="NCBI Taxonomy" id="57439"/>
    <lineage>
        <taxon>Eukaryota</taxon>
        <taxon>Metazoa</taxon>
        <taxon>Chordata</taxon>
        <taxon>Craniata</taxon>
        <taxon>Vertebrata</taxon>
        <taxon>Euteleostomi</taxon>
        <taxon>Archelosauria</taxon>
        <taxon>Archosauria</taxon>
        <taxon>Dinosauria</taxon>
        <taxon>Saurischia</taxon>
        <taxon>Theropoda</taxon>
        <taxon>Coelurosauria</taxon>
        <taxon>Aves</taxon>
        <taxon>Neognathae</taxon>
        <taxon>Neoaves</taxon>
        <taxon>Telluraves</taxon>
        <taxon>Coraciimorphae</taxon>
        <taxon>Bucerotiformes</taxon>
        <taxon>Upupidae</taxon>
        <taxon>Upupa</taxon>
    </lineage>
</organism>
<accession>A0A7K6BI26</accession>
<gene>
    <name evidence="1" type="primary">Coprs</name>
    <name evidence="1" type="ORF">UPUEPO_R15140</name>
</gene>
<evidence type="ECO:0000313" key="2">
    <source>
        <dbReference type="Proteomes" id="UP000544127"/>
    </source>
</evidence>
<dbReference type="GO" id="GO:0042393">
    <property type="term" value="F:histone binding"/>
    <property type="evidence" value="ECO:0007669"/>
    <property type="project" value="InterPro"/>
</dbReference>
<dbReference type="Proteomes" id="UP000544127">
    <property type="component" value="Unassembled WGS sequence"/>
</dbReference>
<dbReference type="OrthoDB" id="9017978at2759"/>
<dbReference type="AlphaFoldDB" id="A0A7K6BI26"/>
<reference evidence="1 2" key="1">
    <citation type="submission" date="2019-09" db="EMBL/GenBank/DDBJ databases">
        <title>Bird 10,000 Genomes (B10K) Project - Family phase.</title>
        <authorList>
            <person name="Zhang G."/>
        </authorList>
    </citation>
    <scope>NUCLEOTIDE SEQUENCE [LARGE SCALE GENOMIC DNA]</scope>
    <source>
        <strain evidence="1">B10K-DU-012-37</strain>
    </source>
</reference>
<evidence type="ECO:0000313" key="1">
    <source>
        <dbReference type="EMBL" id="NWV02013.1"/>
    </source>
</evidence>
<protein>
    <submittedName>
        <fullName evidence="1">COPRS protein</fullName>
    </submittedName>
</protein>